<accession>A0A2T5C641</accession>
<evidence type="ECO:0000256" key="2">
    <source>
        <dbReference type="ARBA" id="ARBA00006275"/>
    </source>
</evidence>
<proteinExistence type="inferred from homology"/>
<dbReference type="PROSITE" id="PS51257">
    <property type="entry name" value="PROKAR_LIPOPROTEIN"/>
    <property type="match status" value="1"/>
</dbReference>
<dbReference type="Gene3D" id="1.25.40.390">
    <property type="match status" value="1"/>
</dbReference>
<comment type="subcellular location">
    <subcellularLocation>
        <location evidence="1">Cell outer membrane</location>
    </subcellularLocation>
</comment>
<dbReference type="InterPro" id="IPR033985">
    <property type="entry name" value="SusD-like_N"/>
</dbReference>
<keyword evidence="4" id="KW-0472">Membrane</keyword>
<sequence>MMIKQIKRLIVWAAVGLMATSCLDKYPEDAIPASEGMTTVDEANQIVLGIYSAYKSSALYSGYLTLLPDLQSDLAYAVQGYSNTYGDIWRWDILSTNSEIEAVYQQLYVVIGRCNYFLENVDKIAQNTVDDDELARLDLYKGEVYFARALAYSELIKSFCKAYDPATAAQELGVALVSSYSNAGRPTRASLEDSYQFVLNDLDEAALYLQLDDDNTDVLYNTGYFTIGAVNALYARVYLYMQDWQKAVDYSSKVIDSKKYFLSSVNQSSSDANFNAYEYMWQYDASTEIIWKVQFEVSSYGGRLGQVFLNYDYSSYKPDYVPARWVLELYSGTDLRYDAFFATMTTGYSHGLRYPLLIKYFGNQNFLASNILHVNMPKPFRLSEQYLIRAEAYCNQGAAGISKAAKDLATLGNARYSSYGSSSLTASNWQQVIEEERVRELYMEGFRLNDLKRWGKGFEREAQTATVAPGNSLEIKASNPLFVWPIPQHELESPDADIQPNESNK</sequence>
<dbReference type="GO" id="GO:0009279">
    <property type="term" value="C:cell outer membrane"/>
    <property type="evidence" value="ECO:0007669"/>
    <property type="project" value="UniProtKB-SubCell"/>
</dbReference>
<dbReference type="Pfam" id="PF07980">
    <property type="entry name" value="SusD_RagB"/>
    <property type="match status" value="1"/>
</dbReference>
<evidence type="ECO:0000256" key="4">
    <source>
        <dbReference type="ARBA" id="ARBA00023136"/>
    </source>
</evidence>
<dbReference type="InterPro" id="IPR011990">
    <property type="entry name" value="TPR-like_helical_dom_sf"/>
</dbReference>
<keyword evidence="5" id="KW-0998">Cell outer membrane</keyword>
<dbReference type="AlphaFoldDB" id="A0A2T5C641"/>
<comment type="caution">
    <text evidence="8">The sequence shown here is derived from an EMBL/GenBank/DDBJ whole genome shotgun (WGS) entry which is preliminary data.</text>
</comment>
<name>A0A2T5C641_9BACT</name>
<dbReference type="Proteomes" id="UP000243525">
    <property type="component" value="Unassembled WGS sequence"/>
</dbReference>
<protein>
    <submittedName>
        <fullName evidence="8">SusD-like starch-binding protein associating with outer membrane</fullName>
    </submittedName>
</protein>
<feature type="domain" description="SusD-like N-terminal" evidence="7">
    <location>
        <begin position="66"/>
        <end position="239"/>
    </location>
</feature>
<evidence type="ECO:0000256" key="3">
    <source>
        <dbReference type="ARBA" id="ARBA00022729"/>
    </source>
</evidence>
<dbReference type="RefSeq" id="WP_211315995.1">
    <property type="nucleotide sequence ID" value="NZ_OY782574.1"/>
</dbReference>
<evidence type="ECO:0000256" key="5">
    <source>
        <dbReference type="ARBA" id="ARBA00023237"/>
    </source>
</evidence>
<evidence type="ECO:0000313" key="9">
    <source>
        <dbReference type="Proteomes" id="UP000243525"/>
    </source>
</evidence>
<dbReference type="Pfam" id="PF14322">
    <property type="entry name" value="SusD-like_3"/>
    <property type="match status" value="1"/>
</dbReference>
<keyword evidence="9" id="KW-1185">Reference proteome</keyword>
<dbReference type="SUPFAM" id="SSF48452">
    <property type="entry name" value="TPR-like"/>
    <property type="match status" value="1"/>
</dbReference>
<keyword evidence="3" id="KW-0732">Signal</keyword>
<gene>
    <name evidence="8" type="ORF">C8N47_10169</name>
</gene>
<evidence type="ECO:0000313" key="8">
    <source>
        <dbReference type="EMBL" id="PTN10421.1"/>
    </source>
</evidence>
<dbReference type="EMBL" id="QAAD01000001">
    <property type="protein sequence ID" value="PTN10421.1"/>
    <property type="molecule type" value="Genomic_DNA"/>
</dbReference>
<comment type="similarity">
    <text evidence="2">Belongs to the SusD family.</text>
</comment>
<dbReference type="InterPro" id="IPR012944">
    <property type="entry name" value="SusD_RagB_dom"/>
</dbReference>
<organism evidence="8 9">
    <name type="scientific">Mangrovibacterium marinum</name>
    <dbReference type="NCBI Taxonomy" id="1639118"/>
    <lineage>
        <taxon>Bacteria</taxon>
        <taxon>Pseudomonadati</taxon>
        <taxon>Bacteroidota</taxon>
        <taxon>Bacteroidia</taxon>
        <taxon>Marinilabiliales</taxon>
        <taxon>Prolixibacteraceae</taxon>
        <taxon>Mangrovibacterium</taxon>
    </lineage>
</organism>
<evidence type="ECO:0000256" key="1">
    <source>
        <dbReference type="ARBA" id="ARBA00004442"/>
    </source>
</evidence>
<feature type="domain" description="RagB/SusD" evidence="6">
    <location>
        <begin position="379"/>
        <end position="491"/>
    </location>
</feature>
<evidence type="ECO:0000259" key="7">
    <source>
        <dbReference type="Pfam" id="PF14322"/>
    </source>
</evidence>
<reference evidence="8 9" key="1">
    <citation type="submission" date="2018-04" db="EMBL/GenBank/DDBJ databases">
        <title>Genomic Encyclopedia of Archaeal and Bacterial Type Strains, Phase II (KMG-II): from individual species to whole genera.</title>
        <authorList>
            <person name="Goeker M."/>
        </authorList>
    </citation>
    <scope>NUCLEOTIDE SEQUENCE [LARGE SCALE GENOMIC DNA]</scope>
    <source>
        <strain evidence="8 9">DSM 28823</strain>
    </source>
</reference>
<evidence type="ECO:0000259" key="6">
    <source>
        <dbReference type="Pfam" id="PF07980"/>
    </source>
</evidence>